<accession>A0A426Z5M8</accession>
<comment type="subcellular location">
    <subcellularLocation>
        <location evidence="1">Nucleus</location>
    </subcellularLocation>
</comment>
<evidence type="ECO:0000256" key="1">
    <source>
        <dbReference type="ARBA" id="ARBA00004123"/>
    </source>
</evidence>
<dbReference type="AlphaFoldDB" id="A0A426Z5M8"/>
<keyword evidence="10" id="KW-0472">Membrane</keyword>
<reference evidence="12 13" key="1">
    <citation type="journal article" date="2014" name="Agronomy (Basel)">
        <title>A Draft Genome Sequence for Ensete ventricosum, the Drought-Tolerant Tree Against Hunger.</title>
        <authorList>
            <person name="Harrison J."/>
            <person name="Moore K.A."/>
            <person name="Paszkiewicz K."/>
            <person name="Jones T."/>
            <person name="Grant M."/>
            <person name="Ambacheew D."/>
            <person name="Muzemil S."/>
            <person name="Studholme D.J."/>
        </authorList>
    </citation>
    <scope>NUCLEOTIDE SEQUENCE [LARGE SCALE GENOMIC DNA]</scope>
</reference>
<dbReference type="InterPro" id="IPR051979">
    <property type="entry name" value="B-box_zinc_finger"/>
</dbReference>
<evidence type="ECO:0000256" key="7">
    <source>
        <dbReference type="ARBA" id="ARBA00023163"/>
    </source>
</evidence>
<keyword evidence="4 9" id="KW-0863">Zinc-finger</keyword>
<protein>
    <recommendedName>
        <fullName evidence="11">B box-type domain-containing protein</fullName>
    </recommendedName>
</protein>
<dbReference type="PANTHER" id="PTHR31832">
    <property type="entry name" value="B-BOX ZINC FINGER PROTEIN 22"/>
    <property type="match status" value="1"/>
</dbReference>
<evidence type="ECO:0000256" key="3">
    <source>
        <dbReference type="ARBA" id="ARBA00022737"/>
    </source>
</evidence>
<dbReference type="GO" id="GO:0006355">
    <property type="term" value="P:regulation of DNA-templated transcription"/>
    <property type="evidence" value="ECO:0007669"/>
    <property type="project" value="TreeGrafter"/>
</dbReference>
<keyword evidence="8" id="KW-0539">Nucleus</keyword>
<dbReference type="GO" id="GO:0008270">
    <property type="term" value="F:zinc ion binding"/>
    <property type="evidence" value="ECO:0007669"/>
    <property type="project" value="UniProtKB-KW"/>
</dbReference>
<dbReference type="CDD" id="cd19821">
    <property type="entry name" value="Bbox1_BBX-like"/>
    <property type="match status" value="1"/>
</dbReference>
<keyword evidence="10" id="KW-0812">Transmembrane</keyword>
<keyword evidence="7" id="KW-0804">Transcription</keyword>
<keyword evidence="2" id="KW-0479">Metal-binding</keyword>
<comment type="caution">
    <text evidence="12">The sequence shown here is derived from an EMBL/GenBank/DDBJ whole genome shotgun (WGS) entry which is preliminary data.</text>
</comment>
<evidence type="ECO:0000256" key="10">
    <source>
        <dbReference type="SAM" id="Phobius"/>
    </source>
</evidence>
<dbReference type="PROSITE" id="PS50119">
    <property type="entry name" value="ZF_BBOX"/>
    <property type="match status" value="1"/>
</dbReference>
<dbReference type="InterPro" id="IPR049808">
    <property type="entry name" value="CONSTANS-like_Bbox1"/>
</dbReference>
<keyword evidence="10" id="KW-1133">Transmembrane helix</keyword>
<keyword evidence="6" id="KW-0805">Transcription regulation</keyword>
<evidence type="ECO:0000256" key="8">
    <source>
        <dbReference type="ARBA" id="ARBA00023242"/>
    </source>
</evidence>
<dbReference type="PANTHER" id="PTHR31832:SF5">
    <property type="entry name" value="OS09G0527900 PROTEIN"/>
    <property type="match status" value="1"/>
</dbReference>
<evidence type="ECO:0000259" key="11">
    <source>
        <dbReference type="PROSITE" id="PS50119"/>
    </source>
</evidence>
<gene>
    <name evidence="12" type="ORF">B296_00017526</name>
</gene>
<name>A0A426Z5M8_ENSVE</name>
<dbReference type="GO" id="GO:0009640">
    <property type="term" value="P:photomorphogenesis"/>
    <property type="evidence" value="ECO:0007669"/>
    <property type="project" value="TreeGrafter"/>
</dbReference>
<evidence type="ECO:0000313" key="12">
    <source>
        <dbReference type="EMBL" id="RRT59284.1"/>
    </source>
</evidence>
<keyword evidence="3" id="KW-0677">Repeat</keyword>
<evidence type="ECO:0000256" key="9">
    <source>
        <dbReference type="PROSITE-ProRule" id="PRU00024"/>
    </source>
</evidence>
<organism evidence="12 13">
    <name type="scientific">Ensete ventricosum</name>
    <name type="common">Abyssinian banana</name>
    <name type="synonym">Musa ensete</name>
    <dbReference type="NCBI Taxonomy" id="4639"/>
    <lineage>
        <taxon>Eukaryota</taxon>
        <taxon>Viridiplantae</taxon>
        <taxon>Streptophyta</taxon>
        <taxon>Embryophyta</taxon>
        <taxon>Tracheophyta</taxon>
        <taxon>Spermatophyta</taxon>
        <taxon>Magnoliopsida</taxon>
        <taxon>Liliopsida</taxon>
        <taxon>Zingiberales</taxon>
        <taxon>Musaceae</taxon>
        <taxon>Ensete</taxon>
    </lineage>
</organism>
<evidence type="ECO:0000256" key="4">
    <source>
        <dbReference type="ARBA" id="ARBA00022771"/>
    </source>
</evidence>
<keyword evidence="5" id="KW-0862">Zinc</keyword>
<dbReference type="SMART" id="SM00336">
    <property type="entry name" value="BBOX"/>
    <property type="match status" value="1"/>
</dbReference>
<evidence type="ECO:0000256" key="5">
    <source>
        <dbReference type="ARBA" id="ARBA00022833"/>
    </source>
</evidence>
<dbReference type="Proteomes" id="UP000287651">
    <property type="component" value="Unassembled WGS sequence"/>
</dbReference>
<evidence type="ECO:0000256" key="6">
    <source>
        <dbReference type="ARBA" id="ARBA00023015"/>
    </source>
</evidence>
<dbReference type="GO" id="GO:0005634">
    <property type="term" value="C:nucleus"/>
    <property type="evidence" value="ECO:0007669"/>
    <property type="project" value="UniProtKB-SubCell"/>
</dbReference>
<dbReference type="InterPro" id="IPR000315">
    <property type="entry name" value="Znf_B-box"/>
</dbReference>
<feature type="domain" description="B box-type" evidence="11">
    <location>
        <begin position="15"/>
        <end position="45"/>
    </location>
</feature>
<dbReference type="EMBL" id="AMZH03008282">
    <property type="protein sequence ID" value="RRT59284.1"/>
    <property type="molecule type" value="Genomic_DNA"/>
</dbReference>
<proteinExistence type="predicted"/>
<sequence length="81" mass="9010">MRGRAWREGDEREGKMRTICDVCESAPAVLFCAADEAALCRPCDEKVLSFRSPFVVLIPFGIFFFLDVSSGVDLLIHGDQV</sequence>
<evidence type="ECO:0000256" key="2">
    <source>
        <dbReference type="ARBA" id="ARBA00022723"/>
    </source>
</evidence>
<evidence type="ECO:0000313" key="13">
    <source>
        <dbReference type="Proteomes" id="UP000287651"/>
    </source>
</evidence>
<feature type="transmembrane region" description="Helical" evidence="10">
    <location>
        <begin position="54"/>
        <end position="76"/>
    </location>
</feature>